<dbReference type="AlphaFoldDB" id="A0AAW0RJF5"/>
<dbReference type="Pfam" id="PF12937">
    <property type="entry name" value="F-box-like"/>
    <property type="match status" value="1"/>
</dbReference>
<keyword evidence="2" id="KW-0812">Transmembrane</keyword>
<feature type="domain" description="F-box" evidence="3">
    <location>
        <begin position="106"/>
        <end position="159"/>
    </location>
</feature>
<keyword evidence="5" id="KW-1185">Reference proteome</keyword>
<dbReference type="Gene3D" id="1.20.1280.50">
    <property type="match status" value="1"/>
</dbReference>
<dbReference type="EMBL" id="JAAHCF010000754">
    <property type="protein sequence ID" value="KAK8142099.1"/>
    <property type="molecule type" value="Genomic_DNA"/>
</dbReference>
<feature type="transmembrane region" description="Helical" evidence="2">
    <location>
        <begin position="282"/>
        <end position="303"/>
    </location>
</feature>
<dbReference type="InterPro" id="IPR036047">
    <property type="entry name" value="F-box-like_dom_sf"/>
</dbReference>
<gene>
    <name evidence="4" type="ORF">G3M48_009343</name>
</gene>
<feature type="compositionally biased region" description="Polar residues" evidence="1">
    <location>
        <begin position="30"/>
        <end position="41"/>
    </location>
</feature>
<dbReference type="InterPro" id="IPR001810">
    <property type="entry name" value="F-box_dom"/>
</dbReference>
<proteinExistence type="predicted"/>
<keyword evidence="2" id="KW-0472">Membrane</keyword>
<feature type="compositionally biased region" description="Polar residues" evidence="1">
    <location>
        <begin position="50"/>
        <end position="59"/>
    </location>
</feature>
<evidence type="ECO:0000256" key="1">
    <source>
        <dbReference type="SAM" id="MobiDB-lite"/>
    </source>
</evidence>
<feature type="transmembrane region" description="Helical" evidence="2">
    <location>
        <begin position="310"/>
        <end position="330"/>
    </location>
</feature>
<evidence type="ECO:0000313" key="4">
    <source>
        <dbReference type="EMBL" id="KAK8142099.1"/>
    </source>
</evidence>
<sequence>MEHLYKIYTVVARRNPAGTTQGRLDASLPLQHNTSNGTTPAELQDLPRQPETTHPSQNGFLGDASADDTTIKPRKLAKLGALTKTVGVGGGSLSRTAPKQTKRRLLDHFLALPPELQLKILSYLDFGDLERLRRSSRFFLANVSPKLVRSLLKPHFRHHIRYTCRICLEQYWEGGEALVSTDEHDPRFPLSSRCIDCVWRQKGFVVGIRYFMANNDAVFVCRWCGRPVTRQPAWNQPEFHKKCFKRYTKVVFFYYLIGVGQWVVVFIASGLCWHFFRSRAMWVVGVVVAGFIVTLWNFCLNALRGTIMRTYHFALLLETLIFASWLPPLFELSRINSRRRVPHRVMDSYETAMVLFIMLNLTCRTINMIGNAILLCEYKLWRHKKPHMSPARSVWIHTMEVFMFFVEPQCVEQEYPATWWFSRRRRVRRADNAFEPIVGLRHFDESPVLHNMETGEGHLQIPAQ</sequence>
<dbReference type="SUPFAM" id="SSF81383">
    <property type="entry name" value="F-box domain"/>
    <property type="match status" value="1"/>
</dbReference>
<accession>A0AAW0RJF5</accession>
<protein>
    <recommendedName>
        <fullName evidence="3">F-box domain-containing protein</fullName>
    </recommendedName>
</protein>
<comment type="caution">
    <text evidence="4">The sequence shown here is derived from an EMBL/GenBank/DDBJ whole genome shotgun (WGS) entry which is preliminary data.</text>
</comment>
<keyword evidence="2" id="KW-1133">Transmembrane helix</keyword>
<feature type="transmembrane region" description="Helical" evidence="2">
    <location>
        <begin position="251"/>
        <end position="276"/>
    </location>
</feature>
<name>A0AAW0RJF5_9HYPO</name>
<organism evidence="4 5">
    <name type="scientific">Beauveria asiatica</name>
    <dbReference type="NCBI Taxonomy" id="1069075"/>
    <lineage>
        <taxon>Eukaryota</taxon>
        <taxon>Fungi</taxon>
        <taxon>Dikarya</taxon>
        <taxon>Ascomycota</taxon>
        <taxon>Pezizomycotina</taxon>
        <taxon>Sordariomycetes</taxon>
        <taxon>Hypocreomycetidae</taxon>
        <taxon>Hypocreales</taxon>
        <taxon>Cordycipitaceae</taxon>
        <taxon>Beauveria</taxon>
    </lineage>
</organism>
<dbReference type="Proteomes" id="UP001397290">
    <property type="component" value="Unassembled WGS sequence"/>
</dbReference>
<evidence type="ECO:0000313" key="5">
    <source>
        <dbReference type="Proteomes" id="UP001397290"/>
    </source>
</evidence>
<reference evidence="4 5" key="1">
    <citation type="submission" date="2020-02" db="EMBL/GenBank/DDBJ databases">
        <title>Comparative genomics of the hypocrealean fungal genus Beauvera.</title>
        <authorList>
            <person name="Showalter D.N."/>
            <person name="Bushley K.E."/>
            <person name="Rehner S.A."/>
        </authorList>
    </citation>
    <scope>NUCLEOTIDE SEQUENCE [LARGE SCALE GENOMIC DNA]</scope>
    <source>
        <strain evidence="4 5">ARSEF4384</strain>
    </source>
</reference>
<feature type="transmembrane region" description="Helical" evidence="2">
    <location>
        <begin position="352"/>
        <end position="376"/>
    </location>
</feature>
<evidence type="ECO:0000256" key="2">
    <source>
        <dbReference type="SAM" id="Phobius"/>
    </source>
</evidence>
<feature type="region of interest" description="Disordered" evidence="1">
    <location>
        <begin position="19"/>
        <end position="66"/>
    </location>
</feature>
<dbReference type="PROSITE" id="PS50181">
    <property type="entry name" value="FBOX"/>
    <property type="match status" value="1"/>
</dbReference>
<evidence type="ECO:0000259" key="3">
    <source>
        <dbReference type="PROSITE" id="PS50181"/>
    </source>
</evidence>